<feature type="transmembrane region" description="Helical" evidence="2">
    <location>
        <begin position="536"/>
        <end position="560"/>
    </location>
</feature>
<feature type="region of interest" description="Disordered" evidence="1">
    <location>
        <begin position="567"/>
        <end position="595"/>
    </location>
</feature>
<dbReference type="Proteomes" id="UP000278962">
    <property type="component" value="Unassembled WGS sequence"/>
</dbReference>
<comment type="caution">
    <text evidence="3">The sequence shown here is derived from an EMBL/GenBank/DDBJ whole genome shotgun (WGS) entry which is preliminary data.</text>
</comment>
<dbReference type="RefSeq" id="WP_211340092.1">
    <property type="nucleotide sequence ID" value="NZ_RBIL01000002.1"/>
</dbReference>
<dbReference type="EMBL" id="RBIL01000002">
    <property type="protein sequence ID" value="RKQ86355.1"/>
    <property type="molecule type" value="Genomic_DNA"/>
</dbReference>
<keyword evidence="2" id="KW-0812">Transmembrane</keyword>
<feature type="transmembrane region" description="Helical" evidence="2">
    <location>
        <begin position="61"/>
        <end position="85"/>
    </location>
</feature>
<feature type="transmembrane region" description="Helical" evidence="2">
    <location>
        <begin position="105"/>
        <end position="127"/>
    </location>
</feature>
<sequence>MFELLAQAKPAGGAALDQVAVATAAAGVVTVTLLWLGMGHRSGKVALLGRLGRFSERVSGLPAWAAIPSGLIVVSLITALFGMLWDISLHIAQGRDEGPLANVAHYFILAGLFGVFASGFLSMCLPLEKPSRVAVKLAPGWYAPLGGVLIAAAGTFALIGFPLDDVWHRLFGQDVTLWGPTHLMLIGGAAMTLIGLAVLFVEARGAGRGSELGYVTFLRRVSLPGALLLGLSTFQAEFDFGVPQFRMVFQPMLIGLAAGVSLVAARLWLGRGAALGAALFFLAVRGLMALLVGPVLGEPTPHFPLFLISALLVELVALRVRRPLPFAVASGVAIGTLGLASEWAWTHLLMPLPWPAALLPEGALAGFAAALAAACVGGWLGARLAADRTPSLRGAAVAGAAVLFALTGYGLLSDGGSGARGTVTLADGGLVVRADLPQDPNWLTATSWQGGGLVVDRLERVGPGEYRTTQPIPMDGEWKTMIRLHYGRTLSALPVYLPADPAIPVEGIPVRATFTRDFGPEQQLLQRERKTGVAGWLWATGYAIVLAIALAFLVALAWGVHRVSGSPGRAAEHQHVGKQRDGHRAHQHREPAAQQ</sequence>
<keyword evidence="2" id="KW-1133">Transmembrane helix</keyword>
<evidence type="ECO:0000256" key="2">
    <source>
        <dbReference type="SAM" id="Phobius"/>
    </source>
</evidence>
<organism evidence="3 4">
    <name type="scientific">Solirubrobacter pauli</name>
    <dbReference type="NCBI Taxonomy" id="166793"/>
    <lineage>
        <taxon>Bacteria</taxon>
        <taxon>Bacillati</taxon>
        <taxon>Actinomycetota</taxon>
        <taxon>Thermoleophilia</taxon>
        <taxon>Solirubrobacterales</taxon>
        <taxon>Solirubrobacteraceae</taxon>
        <taxon>Solirubrobacter</taxon>
    </lineage>
</organism>
<reference evidence="3 4" key="1">
    <citation type="submission" date="2018-10" db="EMBL/GenBank/DDBJ databases">
        <title>Genomic Encyclopedia of Archaeal and Bacterial Type Strains, Phase II (KMG-II): from individual species to whole genera.</title>
        <authorList>
            <person name="Goeker M."/>
        </authorList>
    </citation>
    <scope>NUCLEOTIDE SEQUENCE [LARGE SCALE GENOMIC DNA]</scope>
    <source>
        <strain evidence="3 4">DSM 14954</strain>
    </source>
</reference>
<feature type="transmembrane region" description="Helical" evidence="2">
    <location>
        <begin position="217"/>
        <end position="236"/>
    </location>
</feature>
<keyword evidence="4" id="KW-1185">Reference proteome</keyword>
<feature type="transmembrane region" description="Helical" evidence="2">
    <location>
        <begin position="248"/>
        <end position="269"/>
    </location>
</feature>
<accession>A0A660KZ58</accession>
<keyword evidence="2" id="KW-0472">Membrane</keyword>
<feature type="transmembrane region" description="Helical" evidence="2">
    <location>
        <begin position="327"/>
        <end position="350"/>
    </location>
</feature>
<feature type="compositionally biased region" description="Basic and acidic residues" evidence="1">
    <location>
        <begin position="570"/>
        <end position="595"/>
    </location>
</feature>
<feature type="transmembrane region" description="Helical" evidence="2">
    <location>
        <begin position="139"/>
        <end position="163"/>
    </location>
</feature>
<feature type="transmembrane region" description="Helical" evidence="2">
    <location>
        <begin position="276"/>
        <end position="296"/>
    </location>
</feature>
<gene>
    <name evidence="3" type="ORF">C8N24_4365</name>
</gene>
<feature type="transmembrane region" description="Helical" evidence="2">
    <location>
        <begin position="183"/>
        <end position="205"/>
    </location>
</feature>
<dbReference type="AlphaFoldDB" id="A0A660KZ58"/>
<evidence type="ECO:0000313" key="3">
    <source>
        <dbReference type="EMBL" id="RKQ86355.1"/>
    </source>
</evidence>
<feature type="transmembrane region" description="Helical" evidence="2">
    <location>
        <begin position="362"/>
        <end position="382"/>
    </location>
</feature>
<proteinExistence type="predicted"/>
<feature type="transmembrane region" description="Helical" evidence="2">
    <location>
        <begin position="20"/>
        <end position="40"/>
    </location>
</feature>
<evidence type="ECO:0000256" key="1">
    <source>
        <dbReference type="SAM" id="MobiDB-lite"/>
    </source>
</evidence>
<feature type="transmembrane region" description="Helical" evidence="2">
    <location>
        <begin position="394"/>
        <end position="412"/>
    </location>
</feature>
<name>A0A660KZ58_9ACTN</name>
<protein>
    <submittedName>
        <fullName evidence="3">Uncharacterized protein</fullName>
    </submittedName>
</protein>
<feature type="transmembrane region" description="Helical" evidence="2">
    <location>
        <begin position="302"/>
        <end position="320"/>
    </location>
</feature>
<evidence type="ECO:0000313" key="4">
    <source>
        <dbReference type="Proteomes" id="UP000278962"/>
    </source>
</evidence>